<dbReference type="InterPro" id="IPR041682">
    <property type="entry name" value="AAA_14"/>
</dbReference>
<evidence type="ECO:0000313" key="2">
    <source>
        <dbReference type="EMBL" id="PZV79665.1"/>
    </source>
</evidence>
<keyword evidence="3" id="KW-1185">Reference proteome</keyword>
<dbReference type="Proteomes" id="UP000248917">
    <property type="component" value="Unassembled WGS sequence"/>
</dbReference>
<dbReference type="InterPro" id="IPR003593">
    <property type="entry name" value="AAA+_ATPase"/>
</dbReference>
<protein>
    <recommendedName>
        <fullName evidence="1">AAA+ ATPase domain-containing protein</fullName>
    </recommendedName>
</protein>
<dbReference type="Pfam" id="PF13635">
    <property type="entry name" value="DUF4143"/>
    <property type="match status" value="1"/>
</dbReference>
<dbReference type="InterPro" id="IPR027417">
    <property type="entry name" value="P-loop_NTPase"/>
</dbReference>
<organism evidence="2 3">
    <name type="scientific">Algoriphagus aquaeductus</name>
    <dbReference type="NCBI Taxonomy" id="475299"/>
    <lineage>
        <taxon>Bacteria</taxon>
        <taxon>Pseudomonadati</taxon>
        <taxon>Bacteroidota</taxon>
        <taxon>Cytophagia</taxon>
        <taxon>Cytophagales</taxon>
        <taxon>Cyclobacteriaceae</taxon>
        <taxon>Algoriphagus</taxon>
    </lineage>
</organism>
<dbReference type="InterPro" id="IPR025420">
    <property type="entry name" value="DUF4143"/>
</dbReference>
<dbReference type="EMBL" id="QKTX01000014">
    <property type="protein sequence ID" value="PZV79665.1"/>
    <property type="molecule type" value="Genomic_DNA"/>
</dbReference>
<evidence type="ECO:0000313" key="3">
    <source>
        <dbReference type="Proteomes" id="UP000248917"/>
    </source>
</evidence>
<reference evidence="2 3" key="1">
    <citation type="submission" date="2018-06" db="EMBL/GenBank/DDBJ databases">
        <title>Genomic Encyclopedia of Archaeal and Bacterial Type Strains, Phase II (KMG-II): from individual species to whole genera.</title>
        <authorList>
            <person name="Goeker M."/>
        </authorList>
    </citation>
    <scope>NUCLEOTIDE SEQUENCE [LARGE SCALE GENOMIC DNA]</scope>
    <source>
        <strain evidence="2 3">T4</strain>
    </source>
</reference>
<proteinExistence type="predicted"/>
<dbReference type="PANTHER" id="PTHR43566:SF1">
    <property type="entry name" value="AAA+ ATPASE DOMAIN-CONTAINING PROTEIN"/>
    <property type="match status" value="1"/>
</dbReference>
<evidence type="ECO:0000259" key="1">
    <source>
        <dbReference type="SMART" id="SM00382"/>
    </source>
</evidence>
<dbReference type="AlphaFoldDB" id="A0A326RPQ0"/>
<dbReference type="PANTHER" id="PTHR43566">
    <property type="entry name" value="CONSERVED PROTEIN"/>
    <property type="match status" value="1"/>
</dbReference>
<dbReference type="SUPFAM" id="SSF52540">
    <property type="entry name" value="P-loop containing nucleoside triphosphate hydrolases"/>
    <property type="match status" value="1"/>
</dbReference>
<gene>
    <name evidence="2" type="ORF">CLV31_11498</name>
</gene>
<feature type="domain" description="AAA+ ATPase" evidence="1">
    <location>
        <begin position="31"/>
        <end position="150"/>
    </location>
</feature>
<dbReference type="Gene3D" id="3.40.50.300">
    <property type="entry name" value="P-loop containing nucleotide triphosphate hydrolases"/>
    <property type="match status" value="1"/>
</dbReference>
<comment type="caution">
    <text evidence="2">The sequence shown here is derived from an EMBL/GenBank/DDBJ whole genome shotgun (WGS) entry which is preliminary data.</text>
</comment>
<dbReference type="SMART" id="SM00382">
    <property type="entry name" value="AAA"/>
    <property type="match status" value="1"/>
</dbReference>
<accession>A0A326RPQ0</accession>
<dbReference type="Pfam" id="PF13173">
    <property type="entry name" value="AAA_14"/>
    <property type="match status" value="1"/>
</dbReference>
<sequence length="389" mass="45282">MNSPKSITFGELVKFMIERILKKRISDQLFKGKTIVLIGARQVGKTTLIQEILRDMEFLFLNGDDPLIKQQLTNPNTKQIETLIGSSKIIFIDEAQRIENIGLTAKIIHDQFKHVQLILSGSSAFELRNNTNEPLTGRKFEYALYPISYEEYEKSVGYIDALRDFESRLIYGFYPDVINQRGEERQILNEITQSYLFKDILSFANIKKPDALGKILQALAFQIGNEVSYNELAQLTGVDKNTVSNYIHLLELSCIIYPLTSFSRNLRNEIKTNRKIYFYDNGIRNAIIQNFNPIEFRNDIGALWENFLMTERLKRNHYHRVFANTYFWRTKQQQEIDYLEEADGKLSAFEFKWNTGAKVKIPSAFQDAYSADFKVITRENFREFVGVFG</sequence>
<name>A0A326RPQ0_9BACT</name>